<name>A0ABV2B1R2_9GAMM</name>
<accession>A0ABV2B1R2</accession>
<feature type="domain" description="LysM" evidence="3">
    <location>
        <begin position="62"/>
        <end position="110"/>
    </location>
</feature>
<gene>
    <name evidence="4" type="ORF">SADO_11189</name>
</gene>
<dbReference type="PROSITE" id="PS51782">
    <property type="entry name" value="LYSM"/>
    <property type="match status" value="1"/>
</dbReference>
<protein>
    <submittedName>
        <fullName evidence="4">Peptidoglycan-binding LysM</fullName>
    </submittedName>
</protein>
<dbReference type="CDD" id="cd00118">
    <property type="entry name" value="LysM"/>
    <property type="match status" value="1"/>
</dbReference>
<evidence type="ECO:0000313" key="4">
    <source>
        <dbReference type="EMBL" id="MES1929818.1"/>
    </source>
</evidence>
<dbReference type="SUPFAM" id="SSF54106">
    <property type="entry name" value="LysM domain"/>
    <property type="match status" value="1"/>
</dbReference>
<dbReference type="Gene3D" id="3.10.350.10">
    <property type="entry name" value="LysM domain"/>
    <property type="match status" value="1"/>
</dbReference>
<feature type="chain" id="PRO_5046318090" evidence="2">
    <location>
        <begin position="23"/>
        <end position="371"/>
    </location>
</feature>
<evidence type="ECO:0000256" key="1">
    <source>
        <dbReference type="SAM" id="MobiDB-lite"/>
    </source>
</evidence>
<dbReference type="EMBL" id="APND01000003">
    <property type="protein sequence ID" value="MES1929818.1"/>
    <property type="molecule type" value="Genomic_DNA"/>
</dbReference>
<evidence type="ECO:0000313" key="5">
    <source>
        <dbReference type="Proteomes" id="UP001460888"/>
    </source>
</evidence>
<dbReference type="PANTHER" id="PTHR34700">
    <property type="entry name" value="POTASSIUM BINDING PROTEIN KBP"/>
    <property type="match status" value="1"/>
</dbReference>
<dbReference type="Pfam" id="PF01476">
    <property type="entry name" value="LysM"/>
    <property type="match status" value="1"/>
</dbReference>
<dbReference type="SMART" id="SM00257">
    <property type="entry name" value="LysM"/>
    <property type="match status" value="1"/>
</dbReference>
<proteinExistence type="predicted"/>
<reference evidence="4 5" key="1">
    <citation type="submission" date="2013-03" db="EMBL/GenBank/DDBJ databases">
        <title>Salinisphaera dokdonensis CL-ES53 Genome Sequencing.</title>
        <authorList>
            <person name="Li C."/>
            <person name="Lai Q."/>
            <person name="Shao Z."/>
        </authorList>
    </citation>
    <scope>NUCLEOTIDE SEQUENCE [LARGE SCALE GENOMIC DNA]</scope>
    <source>
        <strain evidence="4 5">CL-ES53</strain>
    </source>
</reference>
<dbReference type="InterPro" id="IPR052196">
    <property type="entry name" value="Bact_Kbp"/>
</dbReference>
<comment type="caution">
    <text evidence="4">The sequence shown here is derived from an EMBL/GenBank/DDBJ whole genome shotgun (WGS) entry which is preliminary data.</text>
</comment>
<evidence type="ECO:0000256" key="2">
    <source>
        <dbReference type="SAM" id="SignalP"/>
    </source>
</evidence>
<sequence length="371" mass="40577">MKQAGVSLALAAGVLAAGCAHQPPVTDSQQTEAPPAKPLPPRNAPVAREAAIASQIRADAPLRYVVKKGDTLWDISGYYLRDPWYWPQLWYANPDIANPHLIYPGDVLILTRGPDGAFQLRRAGTERLSPRIREGSLESIATIPFDAIRAFITGPRLVDAEELQKAPYVVSFIDEHLIGGKGTISYIRNPANQGYAAENYSLVRDAGPYKDPDTGEILGQQAVPVGEMRITDFDAVATGIITKSHREALVGDRLLPLETEDLVHDFYPHAPDRNVEGRIISVYDGVSAIGQYQVVTLSIGSTDGIKRGHVLDIFEAGRLVLDPVEGGQVRLPELQSGQLLVFKTDAHVSFAVIMRAKRAVHIEDFVRTPQR</sequence>
<dbReference type="Proteomes" id="UP001460888">
    <property type="component" value="Unassembled WGS sequence"/>
</dbReference>
<dbReference type="InterPro" id="IPR018392">
    <property type="entry name" value="LysM"/>
</dbReference>
<keyword evidence="2" id="KW-0732">Signal</keyword>
<dbReference type="PANTHER" id="PTHR34700:SF4">
    <property type="entry name" value="PHAGE-LIKE ELEMENT PBSX PROTEIN XKDP"/>
    <property type="match status" value="1"/>
</dbReference>
<organism evidence="4 5">
    <name type="scientific">Salinisphaera dokdonensis CL-ES53</name>
    <dbReference type="NCBI Taxonomy" id="1304272"/>
    <lineage>
        <taxon>Bacteria</taxon>
        <taxon>Pseudomonadati</taxon>
        <taxon>Pseudomonadota</taxon>
        <taxon>Gammaproteobacteria</taxon>
        <taxon>Salinisphaerales</taxon>
        <taxon>Salinisphaeraceae</taxon>
        <taxon>Salinisphaera</taxon>
    </lineage>
</organism>
<dbReference type="InterPro" id="IPR036779">
    <property type="entry name" value="LysM_dom_sf"/>
</dbReference>
<feature type="signal peptide" evidence="2">
    <location>
        <begin position="1"/>
        <end position="22"/>
    </location>
</feature>
<dbReference type="PROSITE" id="PS51257">
    <property type="entry name" value="PROKAR_LIPOPROTEIN"/>
    <property type="match status" value="1"/>
</dbReference>
<feature type="region of interest" description="Disordered" evidence="1">
    <location>
        <begin position="22"/>
        <end position="44"/>
    </location>
</feature>
<evidence type="ECO:0000259" key="3">
    <source>
        <dbReference type="PROSITE" id="PS51782"/>
    </source>
</evidence>
<keyword evidence="5" id="KW-1185">Reference proteome</keyword>